<sequence>MQWKARKRAQGQDSTLDLDPRGKALTETR</sequence>
<dbReference type="AlphaFoldDB" id="A0A0A9AII9"/>
<name>A0A0A9AII9_ARUDO</name>
<proteinExistence type="predicted"/>
<protein>
    <submittedName>
        <fullName evidence="2">Uncharacterized protein</fullName>
    </submittedName>
</protein>
<reference evidence="2" key="1">
    <citation type="submission" date="2014-09" db="EMBL/GenBank/DDBJ databases">
        <authorList>
            <person name="Magalhaes I.L.F."/>
            <person name="Oliveira U."/>
            <person name="Santos F.R."/>
            <person name="Vidigal T.H.D.A."/>
            <person name="Brescovit A.D."/>
            <person name="Santos A.J."/>
        </authorList>
    </citation>
    <scope>NUCLEOTIDE SEQUENCE</scope>
    <source>
        <tissue evidence="2">Shoot tissue taken approximately 20 cm above the soil surface</tissue>
    </source>
</reference>
<feature type="compositionally biased region" description="Basic and acidic residues" evidence="1">
    <location>
        <begin position="18"/>
        <end position="29"/>
    </location>
</feature>
<accession>A0A0A9AII9</accession>
<feature type="region of interest" description="Disordered" evidence="1">
    <location>
        <begin position="1"/>
        <end position="29"/>
    </location>
</feature>
<dbReference type="EMBL" id="GBRH01246924">
    <property type="protein sequence ID" value="JAD50971.1"/>
    <property type="molecule type" value="Transcribed_RNA"/>
</dbReference>
<evidence type="ECO:0000313" key="2">
    <source>
        <dbReference type="EMBL" id="JAD50971.1"/>
    </source>
</evidence>
<evidence type="ECO:0000256" key="1">
    <source>
        <dbReference type="SAM" id="MobiDB-lite"/>
    </source>
</evidence>
<reference evidence="2" key="2">
    <citation type="journal article" date="2015" name="Data Brief">
        <title>Shoot transcriptome of the giant reed, Arundo donax.</title>
        <authorList>
            <person name="Barrero R.A."/>
            <person name="Guerrero F.D."/>
            <person name="Moolhuijzen P."/>
            <person name="Goolsby J.A."/>
            <person name="Tidwell J."/>
            <person name="Bellgard S.E."/>
            <person name="Bellgard M.I."/>
        </authorList>
    </citation>
    <scope>NUCLEOTIDE SEQUENCE</scope>
    <source>
        <tissue evidence="2">Shoot tissue taken approximately 20 cm above the soil surface</tissue>
    </source>
</reference>
<organism evidence="2">
    <name type="scientific">Arundo donax</name>
    <name type="common">Giant reed</name>
    <name type="synonym">Donax arundinaceus</name>
    <dbReference type="NCBI Taxonomy" id="35708"/>
    <lineage>
        <taxon>Eukaryota</taxon>
        <taxon>Viridiplantae</taxon>
        <taxon>Streptophyta</taxon>
        <taxon>Embryophyta</taxon>
        <taxon>Tracheophyta</taxon>
        <taxon>Spermatophyta</taxon>
        <taxon>Magnoliopsida</taxon>
        <taxon>Liliopsida</taxon>
        <taxon>Poales</taxon>
        <taxon>Poaceae</taxon>
        <taxon>PACMAD clade</taxon>
        <taxon>Arundinoideae</taxon>
        <taxon>Arundineae</taxon>
        <taxon>Arundo</taxon>
    </lineage>
</organism>